<organism evidence="1 2">
    <name type="scientific">Phytophthora oleae</name>
    <dbReference type="NCBI Taxonomy" id="2107226"/>
    <lineage>
        <taxon>Eukaryota</taxon>
        <taxon>Sar</taxon>
        <taxon>Stramenopiles</taxon>
        <taxon>Oomycota</taxon>
        <taxon>Peronosporomycetes</taxon>
        <taxon>Peronosporales</taxon>
        <taxon>Peronosporaceae</taxon>
        <taxon>Phytophthora</taxon>
    </lineage>
</organism>
<proteinExistence type="predicted"/>
<dbReference type="Proteomes" id="UP001632037">
    <property type="component" value="Unassembled WGS sequence"/>
</dbReference>
<evidence type="ECO:0000313" key="2">
    <source>
        <dbReference type="Proteomes" id="UP001632037"/>
    </source>
</evidence>
<reference evidence="1 2" key="1">
    <citation type="submission" date="2024-09" db="EMBL/GenBank/DDBJ databases">
        <title>Genome sequencing and assembly of Phytophthora oleae, isolate VK10A, causative agent of rot of olive drupes.</title>
        <authorList>
            <person name="Conti Taguali S."/>
            <person name="Riolo M."/>
            <person name="La Spada F."/>
            <person name="Cacciola S.O."/>
            <person name="Dionisio G."/>
        </authorList>
    </citation>
    <scope>NUCLEOTIDE SEQUENCE [LARGE SCALE GENOMIC DNA]</scope>
    <source>
        <strain evidence="1 2">VK10A</strain>
    </source>
</reference>
<gene>
    <name evidence="1" type="ORF">V7S43_006459</name>
</gene>
<sequence length="95" mass="10618">MEIEKRTPNISCAPYKLPESIVKTALETMDRAAPYGDTMALSTPVDPSDECWVAVIEDVGESSQRQLMAMQYDNNVWSRDAVLFLVDEHSGCDFS</sequence>
<evidence type="ECO:0000313" key="1">
    <source>
        <dbReference type="EMBL" id="KAL3668370.1"/>
    </source>
</evidence>
<accession>A0ABD3FN85</accession>
<protein>
    <submittedName>
        <fullName evidence="1">Uncharacterized protein</fullName>
    </submittedName>
</protein>
<name>A0ABD3FN85_9STRA</name>
<keyword evidence="2" id="KW-1185">Reference proteome</keyword>
<dbReference type="EMBL" id="JBIMZQ010000011">
    <property type="protein sequence ID" value="KAL3668370.1"/>
    <property type="molecule type" value="Genomic_DNA"/>
</dbReference>
<dbReference type="AlphaFoldDB" id="A0ABD3FN85"/>
<comment type="caution">
    <text evidence="1">The sequence shown here is derived from an EMBL/GenBank/DDBJ whole genome shotgun (WGS) entry which is preliminary data.</text>
</comment>